<dbReference type="InterPro" id="IPR029002">
    <property type="entry name" value="PLPC/GPLD1"/>
</dbReference>
<comment type="caution">
    <text evidence="2">The sequence shown here is derived from an EMBL/GenBank/DDBJ whole genome shotgun (WGS) entry which is preliminary data.</text>
</comment>
<gene>
    <name evidence="2" type="ORF">IAB89_10530</name>
</gene>
<accession>A0A9D1APV6</accession>
<proteinExistence type="predicted"/>
<organism evidence="2 3">
    <name type="scientific">Candidatus Caccousia avicola</name>
    <dbReference type="NCBI Taxonomy" id="2840721"/>
    <lineage>
        <taxon>Bacteria</taxon>
        <taxon>Bacillati</taxon>
        <taxon>Bacillota</taxon>
        <taxon>Clostridia</taxon>
        <taxon>Eubacteriales</taxon>
        <taxon>Oscillospiraceae</taxon>
        <taxon>Oscillospiraceae incertae sedis</taxon>
        <taxon>Candidatus Caccousia</taxon>
    </lineage>
</organism>
<evidence type="ECO:0000259" key="1">
    <source>
        <dbReference type="Pfam" id="PF00882"/>
    </source>
</evidence>
<feature type="domain" description="Phospholipase C/D" evidence="1">
    <location>
        <begin position="13"/>
        <end position="155"/>
    </location>
</feature>
<evidence type="ECO:0000313" key="3">
    <source>
        <dbReference type="Proteomes" id="UP000824242"/>
    </source>
</evidence>
<reference evidence="2" key="2">
    <citation type="journal article" date="2021" name="PeerJ">
        <title>Extensive microbial diversity within the chicken gut microbiome revealed by metagenomics and culture.</title>
        <authorList>
            <person name="Gilroy R."/>
            <person name="Ravi A."/>
            <person name="Getino M."/>
            <person name="Pursley I."/>
            <person name="Horton D.L."/>
            <person name="Alikhan N.F."/>
            <person name="Baker D."/>
            <person name="Gharbi K."/>
            <person name="Hall N."/>
            <person name="Watson M."/>
            <person name="Adriaenssens E.M."/>
            <person name="Foster-Nyarko E."/>
            <person name="Jarju S."/>
            <person name="Secka A."/>
            <person name="Antonio M."/>
            <person name="Oren A."/>
            <person name="Chaudhuri R.R."/>
            <person name="La Ragione R."/>
            <person name="Hildebrand F."/>
            <person name="Pallen M.J."/>
        </authorList>
    </citation>
    <scope>NUCLEOTIDE SEQUENCE</scope>
    <source>
        <strain evidence="2">ChiSxjej1B13-7958</strain>
    </source>
</reference>
<dbReference type="Pfam" id="PF00882">
    <property type="entry name" value="Zn_dep_PLPC"/>
    <property type="match status" value="1"/>
</dbReference>
<evidence type="ECO:0000313" key="2">
    <source>
        <dbReference type="EMBL" id="HIR48067.1"/>
    </source>
</evidence>
<dbReference type="AlphaFoldDB" id="A0A9D1APV6"/>
<name>A0A9D1APV6_9FIRM</name>
<protein>
    <submittedName>
        <fullName evidence="2">Zinc dependent phospholipase C family protein</fullName>
    </submittedName>
</protein>
<sequence length="296" mass="33984">MPAAITHCLQCQRVLEQVKKEIPSFSVLREPFFWGAQGPDFFACHRFLPWWKGESLVEYGERLHADPPAATLSAMWKYVREHPEDEYARSYALGFLCHYAADSVCHPYIESRAETMRQADPSQDAGVYHNEVESALDLIILRYEQSALPYEFPLKRTVPHHPAAERSIARLFVSVLADLYGVRFSEERLLECLEDCRKIFSLLTDRTGLKKNLVRAVEGKKSHAISCHIRGMTEDGDDDYANTLLEAWRWPMESGEMRRDSFFDLYESSIERAALLIREAPDCRDFAALTGNIPFA</sequence>
<dbReference type="EMBL" id="DVGZ01000112">
    <property type="protein sequence ID" value="HIR48067.1"/>
    <property type="molecule type" value="Genomic_DNA"/>
</dbReference>
<dbReference type="Proteomes" id="UP000824242">
    <property type="component" value="Unassembled WGS sequence"/>
</dbReference>
<reference evidence="2" key="1">
    <citation type="submission" date="2020-10" db="EMBL/GenBank/DDBJ databases">
        <authorList>
            <person name="Gilroy R."/>
        </authorList>
    </citation>
    <scope>NUCLEOTIDE SEQUENCE</scope>
    <source>
        <strain evidence="2">ChiSxjej1B13-7958</strain>
    </source>
</reference>